<feature type="region of interest" description="Disordered" evidence="1">
    <location>
        <begin position="1"/>
        <end position="46"/>
    </location>
</feature>
<sequence length="188" mass="20528">MSGTPDSTVNRAEARGLETTTKENVFYTNDKSSSPNQSTIPSPGTIEYTSETPFRGFFIYGAIVGAGSPTSQLGSIRVLKRDQDSNNWNLMPKSCPASRGDIQAACFTKDELADLAKICAVGFTFDDADFNRTTKVTGTYNFSSATEAGFVILAWRFHGDPHHVWFDGKGFLIKDLTAFPAESLNMDN</sequence>
<feature type="compositionally biased region" description="Polar residues" evidence="1">
    <location>
        <begin position="18"/>
        <end position="46"/>
    </location>
</feature>
<gene>
    <name evidence="2" type="ORF">NW768_008362</name>
</gene>
<evidence type="ECO:0000313" key="2">
    <source>
        <dbReference type="EMBL" id="KAJ4128078.1"/>
    </source>
</evidence>
<name>A0ABQ8R6S5_FUSEQ</name>
<proteinExistence type="predicted"/>
<feature type="compositionally biased region" description="Polar residues" evidence="1">
    <location>
        <begin position="1"/>
        <end position="10"/>
    </location>
</feature>
<comment type="caution">
    <text evidence="2">The sequence shown here is derived from an EMBL/GenBank/DDBJ whole genome shotgun (WGS) entry which is preliminary data.</text>
</comment>
<dbReference type="Proteomes" id="UP001152024">
    <property type="component" value="Unassembled WGS sequence"/>
</dbReference>
<accession>A0ABQ8R6S5</accession>
<organism evidence="2 3">
    <name type="scientific">Fusarium equiseti</name>
    <name type="common">Fusarium scirpi</name>
    <dbReference type="NCBI Taxonomy" id="61235"/>
    <lineage>
        <taxon>Eukaryota</taxon>
        <taxon>Fungi</taxon>
        <taxon>Dikarya</taxon>
        <taxon>Ascomycota</taxon>
        <taxon>Pezizomycotina</taxon>
        <taxon>Sordariomycetes</taxon>
        <taxon>Hypocreomycetidae</taxon>
        <taxon>Hypocreales</taxon>
        <taxon>Nectriaceae</taxon>
        <taxon>Fusarium</taxon>
        <taxon>Fusarium incarnatum-equiseti species complex</taxon>
    </lineage>
</organism>
<reference evidence="2" key="1">
    <citation type="submission" date="2022-09" db="EMBL/GenBank/DDBJ databases">
        <title>Fusarium specimens isolated from Avocado Roots.</title>
        <authorList>
            <person name="Stajich J."/>
            <person name="Roper C."/>
            <person name="Heimlech-Rivalta G."/>
        </authorList>
    </citation>
    <scope>NUCLEOTIDE SEQUENCE</scope>
    <source>
        <strain evidence="2">CF00095</strain>
    </source>
</reference>
<protein>
    <submittedName>
        <fullName evidence="2">Uncharacterized protein</fullName>
    </submittedName>
</protein>
<evidence type="ECO:0000256" key="1">
    <source>
        <dbReference type="SAM" id="MobiDB-lite"/>
    </source>
</evidence>
<evidence type="ECO:0000313" key="3">
    <source>
        <dbReference type="Proteomes" id="UP001152024"/>
    </source>
</evidence>
<dbReference type="EMBL" id="JAOQBH010000012">
    <property type="protein sequence ID" value="KAJ4128078.1"/>
    <property type="molecule type" value="Genomic_DNA"/>
</dbReference>
<keyword evidence="3" id="KW-1185">Reference proteome</keyword>